<dbReference type="Proteomes" id="UP000019666">
    <property type="component" value="Unassembled WGS sequence"/>
</dbReference>
<gene>
    <name evidence="1" type="ORF">Rumeso_02636</name>
</gene>
<evidence type="ECO:0000313" key="2">
    <source>
        <dbReference type="Proteomes" id="UP000019666"/>
    </source>
</evidence>
<dbReference type="AlphaFoldDB" id="A0A017HQ05"/>
<organism evidence="1 2">
    <name type="scientific">Rubellimicrobium mesophilum DSM 19309</name>
    <dbReference type="NCBI Taxonomy" id="442562"/>
    <lineage>
        <taxon>Bacteria</taxon>
        <taxon>Pseudomonadati</taxon>
        <taxon>Pseudomonadota</taxon>
        <taxon>Alphaproteobacteria</taxon>
        <taxon>Rhodobacterales</taxon>
        <taxon>Roseobacteraceae</taxon>
        <taxon>Rubellimicrobium</taxon>
    </lineage>
</organism>
<dbReference type="HOGENOM" id="CLU_3257339_0_0_5"/>
<keyword evidence="2" id="KW-1185">Reference proteome</keyword>
<dbReference type="EMBL" id="AOSK01000065">
    <property type="protein sequence ID" value="EYD75854.1"/>
    <property type="molecule type" value="Genomic_DNA"/>
</dbReference>
<comment type="caution">
    <text evidence="1">The sequence shown here is derived from an EMBL/GenBank/DDBJ whole genome shotgun (WGS) entry which is preliminary data.</text>
</comment>
<proteinExistence type="predicted"/>
<evidence type="ECO:0000313" key="1">
    <source>
        <dbReference type="EMBL" id="EYD75854.1"/>
    </source>
</evidence>
<accession>A0A017HQ05</accession>
<protein>
    <submittedName>
        <fullName evidence="1">Uncharacterized protein</fullName>
    </submittedName>
</protein>
<name>A0A017HQ05_9RHOB</name>
<dbReference type="RefSeq" id="WP_281177517.1">
    <property type="nucleotide sequence ID" value="NZ_KK088522.1"/>
</dbReference>
<sequence length="42" mass="4518">MASQDILAPENAAAGLALTRVFYWDQRSNSVQALGELRAVLA</sequence>
<dbReference type="STRING" id="442562.Rumeso_02636"/>
<reference evidence="1 2" key="1">
    <citation type="submission" date="2013-02" db="EMBL/GenBank/DDBJ databases">
        <authorList>
            <person name="Fiebig A."/>
            <person name="Goeker M."/>
            <person name="Klenk H.-P.P."/>
        </authorList>
    </citation>
    <scope>NUCLEOTIDE SEQUENCE [LARGE SCALE GENOMIC DNA]</scope>
    <source>
        <strain evidence="1 2">DSM 19309</strain>
    </source>
</reference>